<comment type="caution">
    <text evidence="2">The sequence shown here is derived from an EMBL/GenBank/DDBJ whole genome shotgun (WGS) entry which is preliminary data.</text>
</comment>
<reference evidence="2" key="1">
    <citation type="submission" date="2018-09" db="EMBL/GenBank/DDBJ databases">
        <title>Murine metabolic-syndrome-specific gut microbial biobank.</title>
        <authorList>
            <person name="Liu C."/>
        </authorList>
    </citation>
    <scope>NUCLEOTIDE SEQUENCE</scope>
    <source>
        <strain evidence="2">D42-62</strain>
    </source>
</reference>
<gene>
    <name evidence="2" type="ORF">D5281_10415</name>
</gene>
<keyword evidence="1" id="KW-1133">Transmembrane helix</keyword>
<evidence type="ECO:0000313" key="3">
    <source>
        <dbReference type="Proteomes" id="UP001154420"/>
    </source>
</evidence>
<evidence type="ECO:0008006" key="4">
    <source>
        <dbReference type="Google" id="ProtNLM"/>
    </source>
</evidence>
<feature type="transmembrane region" description="Helical" evidence="1">
    <location>
        <begin position="22"/>
        <end position="43"/>
    </location>
</feature>
<proteinExistence type="predicted"/>
<organism evidence="2 3">
    <name type="scientific">Parablautia muri</name>
    <dbReference type="NCBI Taxonomy" id="2320879"/>
    <lineage>
        <taxon>Bacteria</taxon>
        <taxon>Bacillati</taxon>
        <taxon>Bacillota</taxon>
        <taxon>Clostridia</taxon>
        <taxon>Lachnospirales</taxon>
        <taxon>Lachnospiraceae</taxon>
        <taxon>Parablautia</taxon>
    </lineage>
</organism>
<sequence>MRTFPAFLKAQQRFAGLYRMDFLLKLLYGMLAMYGVRSLWVVLYAQDPAIVGRSLPSMITYAMLAVALDIIFYPSALDAAPQNYISEQVRTGRIDTDLLRPMDLQIQLLSRNVGAAIFSALWLVLPAWLLGVLLLGMELPPDIYYGVGFLVSAMLSFLILFSLNFLLGMVCFATVNIGQITMAYSGMITILSGKLIPNWLYPEWMQTLIRFLPFRCIFETPLNIYTAAVTGRQIPKGLLLQTIWAAVLFGMGHLLWKGMHRRLTVQGG</sequence>
<feature type="transmembrane region" description="Helical" evidence="1">
    <location>
        <begin position="55"/>
        <end position="73"/>
    </location>
</feature>
<dbReference type="OrthoDB" id="8582979at2"/>
<dbReference type="AlphaFoldDB" id="A0A9X5BG06"/>
<dbReference type="RefSeq" id="WP_160560076.1">
    <property type="nucleotide sequence ID" value="NZ_QZDT01000014.1"/>
</dbReference>
<dbReference type="PANTHER" id="PTHR36832">
    <property type="entry name" value="SLR1174 PROTEIN-RELATED"/>
    <property type="match status" value="1"/>
</dbReference>
<feature type="transmembrane region" description="Helical" evidence="1">
    <location>
        <begin position="182"/>
        <end position="201"/>
    </location>
</feature>
<dbReference type="Proteomes" id="UP001154420">
    <property type="component" value="Unassembled WGS sequence"/>
</dbReference>
<protein>
    <recommendedName>
        <fullName evidence="4">ABC transporter permease</fullName>
    </recommendedName>
</protein>
<dbReference type="InterPro" id="IPR010390">
    <property type="entry name" value="ABC-2_transporter-like"/>
</dbReference>
<evidence type="ECO:0000313" key="2">
    <source>
        <dbReference type="EMBL" id="NBJ92998.1"/>
    </source>
</evidence>
<keyword evidence="1" id="KW-0472">Membrane</keyword>
<dbReference type="PANTHER" id="PTHR36832:SF1">
    <property type="entry name" value="SLR1174 PROTEIN"/>
    <property type="match status" value="1"/>
</dbReference>
<feature type="transmembrane region" description="Helical" evidence="1">
    <location>
        <begin position="143"/>
        <end position="170"/>
    </location>
</feature>
<evidence type="ECO:0000256" key="1">
    <source>
        <dbReference type="SAM" id="Phobius"/>
    </source>
</evidence>
<accession>A0A9X5BG06</accession>
<keyword evidence="3" id="KW-1185">Reference proteome</keyword>
<name>A0A9X5BG06_9FIRM</name>
<feature type="transmembrane region" description="Helical" evidence="1">
    <location>
        <begin position="238"/>
        <end position="256"/>
    </location>
</feature>
<dbReference type="EMBL" id="QZDT01000014">
    <property type="protein sequence ID" value="NBJ92998.1"/>
    <property type="molecule type" value="Genomic_DNA"/>
</dbReference>
<keyword evidence="1" id="KW-0812">Transmembrane</keyword>
<feature type="transmembrane region" description="Helical" evidence="1">
    <location>
        <begin position="113"/>
        <end position="137"/>
    </location>
</feature>
<dbReference type="Pfam" id="PF06182">
    <property type="entry name" value="ABC2_membrane_6"/>
    <property type="match status" value="1"/>
</dbReference>